<reference evidence="6 7" key="1">
    <citation type="submission" date="2018-11" db="EMBL/GenBank/DDBJ databases">
        <title>Draft genome sequence of Ferruginibacter sp. BO-59.</title>
        <authorList>
            <person name="Im W.T."/>
        </authorList>
    </citation>
    <scope>NUCLEOTIDE SEQUENCE [LARGE SCALE GENOMIC DNA]</scope>
    <source>
        <strain evidence="6 7">BO-59</strain>
    </source>
</reference>
<name>A0A3M9NM28_9BACT</name>
<accession>A0A3M9NM28</accession>
<evidence type="ECO:0000256" key="1">
    <source>
        <dbReference type="ARBA" id="ARBA00007749"/>
    </source>
</evidence>
<dbReference type="InterPro" id="IPR001279">
    <property type="entry name" value="Metallo-B-lactamas"/>
</dbReference>
<keyword evidence="3 6" id="KW-0378">Hydrolase</keyword>
<dbReference type="Proteomes" id="UP000267223">
    <property type="component" value="Unassembled WGS sequence"/>
</dbReference>
<keyword evidence="7" id="KW-1185">Reference proteome</keyword>
<dbReference type="SUPFAM" id="SSF56281">
    <property type="entry name" value="Metallo-hydrolase/oxidoreductase"/>
    <property type="match status" value="1"/>
</dbReference>
<evidence type="ECO:0000313" key="7">
    <source>
        <dbReference type="Proteomes" id="UP000267223"/>
    </source>
</evidence>
<dbReference type="InterPro" id="IPR036866">
    <property type="entry name" value="RibonucZ/Hydroxyglut_hydro"/>
</dbReference>
<dbReference type="RefSeq" id="WP_123119409.1">
    <property type="nucleotide sequence ID" value="NZ_RJJR01000002.1"/>
</dbReference>
<evidence type="ECO:0000256" key="2">
    <source>
        <dbReference type="ARBA" id="ARBA00022723"/>
    </source>
</evidence>
<gene>
    <name evidence="6" type="ORF">EFY79_04065</name>
</gene>
<keyword evidence="2" id="KW-0479">Metal-binding</keyword>
<dbReference type="GO" id="GO:0046872">
    <property type="term" value="F:metal ion binding"/>
    <property type="evidence" value="ECO:0007669"/>
    <property type="project" value="UniProtKB-KW"/>
</dbReference>
<sequence length="245" mass="28121">MPKIIPLSEGAFTVDQTKKFIPFDKQTDNLQDRKKGSLLVEIQPFVVITSNDIILLDTGLGFADQDGQLQIHKNLAENGINSDDVTKVLMSHLHKDHTGGIARPNKRIISFENATYYINKNEWEYAFEKGLPSYHVNDFALLDKREKLILIEGDGMIDEYISHMATGAHTPYHQAFKINDAGSIILYGGDVAPQLQQMKSRFKAKYDFDGNASMELRQKWWQKGQEEKWTFLFYHDITQPTFSFE</sequence>
<dbReference type="Pfam" id="PF00753">
    <property type="entry name" value="Lactamase_B"/>
    <property type="match status" value="1"/>
</dbReference>
<organism evidence="6 7">
    <name type="scientific">Hanamia caeni</name>
    <dbReference type="NCBI Taxonomy" id="2294116"/>
    <lineage>
        <taxon>Bacteria</taxon>
        <taxon>Pseudomonadati</taxon>
        <taxon>Bacteroidota</taxon>
        <taxon>Chitinophagia</taxon>
        <taxon>Chitinophagales</taxon>
        <taxon>Chitinophagaceae</taxon>
        <taxon>Hanamia</taxon>
    </lineage>
</organism>
<protein>
    <submittedName>
        <fullName evidence="6">MBL fold metallo-hydrolase</fullName>
    </submittedName>
</protein>
<dbReference type="InterPro" id="IPR051013">
    <property type="entry name" value="MBL_superfamily_lactonases"/>
</dbReference>
<dbReference type="Gene3D" id="3.60.15.10">
    <property type="entry name" value="Ribonuclease Z/Hydroxyacylglutathione hydrolase-like"/>
    <property type="match status" value="1"/>
</dbReference>
<comment type="similarity">
    <text evidence="1">Belongs to the metallo-beta-lactamase superfamily.</text>
</comment>
<dbReference type="PANTHER" id="PTHR42978">
    <property type="entry name" value="QUORUM-QUENCHING LACTONASE YTNP-RELATED-RELATED"/>
    <property type="match status" value="1"/>
</dbReference>
<evidence type="ECO:0000313" key="6">
    <source>
        <dbReference type="EMBL" id="RNI38846.1"/>
    </source>
</evidence>
<keyword evidence="4" id="KW-0862">Zinc</keyword>
<evidence type="ECO:0000256" key="4">
    <source>
        <dbReference type="ARBA" id="ARBA00022833"/>
    </source>
</evidence>
<dbReference type="AlphaFoldDB" id="A0A3M9NM28"/>
<evidence type="ECO:0000259" key="5">
    <source>
        <dbReference type="SMART" id="SM00849"/>
    </source>
</evidence>
<dbReference type="EMBL" id="RJJR01000002">
    <property type="protein sequence ID" value="RNI38846.1"/>
    <property type="molecule type" value="Genomic_DNA"/>
</dbReference>
<comment type="caution">
    <text evidence="6">The sequence shown here is derived from an EMBL/GenBank/DDBJ whole genome shotgun (WGS) entry which is preliminary data.</text>
</comment>
<dbReference type="OrthoDB" id="9802897at2"/>
<evidence type="ECO:0000256" key="3">
    <source>
        <dbReference type="ARBA" id="ARBA00022801"/>
    </source>
</evidence>
<dbReference type="GO" id="GO:0016787">
    <property type="term" value="F:hydrolase activity"/>
    <property type="evidence" value="ECO:0007669"/>
    <property type="project" value="UniProtKB-KW"/>
</dbReference>
<proteinExistence type="inferred from homology"/>
<dbReference type="SMART" id="SM00849">
    <property type="entry name" value="Lactamase_B"/>
    <property type="match status" value="1"/>
</dbReference>
<feature type="domain" description="Metallo-beta-lactamase" evidence="5">
    <location>
        <begin position="42"/>
        <end position="235"/>
    </location>
</feature>